<dbReference type="Gene3D" id="3.30.420.10">
    <property type="entry name" value="Ribonuclease H-like superfamily/Ribonuclease H"/>
    <property type="match status" value="1"/>
</dbReference>
<name>A0ABR0PM23_GOSAR</name>
<dbReference type="Gene3D" id="1.10.340.70">
    <property type="match status" value="1"/>
</dbReference>
<dbReference type="InterPro" id="IPR016197">
    <property type="entry name" value="Chromo-like_dom_sf"/>
</dbReference>
<dbReference type="EMBL" id="JARKNE010000006">
    <property type="protein sequence ID" value="KAK5825487.1"/>
    <property type="molecule type" value="Genomic_DNA"/>
</dbReference>
<dbReference type="PROSITE" id="PS50994">
    <property type="entry name" value="INTEGRASE"/>
    <property type="match status" value="1"/>
</dbReference>
<accession>A0ABR0PM23</accession>
<dbReference type="PANTHER" id="PTHR45835:SF99">
    <property type="entry name" value="CHROMO DOMAIN-CONTAINING PROTEIN-RELATED"/>
    <property type="match status" value="1"/>
</dbReference>
<protein>
    <recommendedName>
        <fullName evidence="1">Integrase catalytic domain-containing protein</fullName>
    </recommendedName>
</protein>
<sequence>MAIHPGSTKMYNDLKRRFWWHGMKRDISDFVSRCLICQQVKAEHQVPSGLLQPITIPEWKWDRVTMDFVSGLPMSASKKDAIWVVVDRLTKSARFVPVRTDFSMDKLAELYVSQIVRLHGVPISIVSDRDPRFTSRFWKKLQEALGTKLHFSTAFHPQTDGQSERIIQILEDMLRCCILEFSGSWERYLPLIEFAYNNSFQSSIRMAPYEALYGRKCRTPLFWTELGESKIFGVDLIRDAEQKVKVIRESLKIASDRQKSYADLKRKDIEYQVGDKVFLKVSPWKKILRFGHKGKLSPRFIGPYEISERVGPVAYRLILPPELEKIHDVFHVSMLRRYRSDPSHVISPSEVEIQATMSYEEEPIRILSREVKELRNKRVPLVKVLWLKHGIEEATWETENSMKERYPTLFTGKIFGDENFLIGGEL</sequence>
<dbReference type="Pfam" id="PF24626">
    <property type="entry name" value="SH3_Tf2-1"/>
    <property type="match status" value="1"/>
</dbReference>
<evidence type="ECO:0000313" key="3">
    <source>
        <dbReference type="Proteomes" id="UP001358586"/>
    </source>
</evidence>
<dbReference type="Pfam" id="PF17921">
    <property type="entry name" value="Integrase_H2C2"/>
    <property type="match status" value="1"/>
</dbReference>
<keyword evidence="3" id="KW-1185">Reference proteome</keyword>
<feature type="domain" description="Integrase catalytic" evidence="1">
    <location>
        <begin position="49"/>
        <end position="216"/>
    </location>
</feature>
<evidence type="ECO:0000313" key="2">
    <source>
        <dbReference type="EMBL" id="KAK5825487.1"/>
    </source>
</evidence>
<dbReference type="InterPro" id="IPR001584">
    <property type="entry name" value="Integrase_cat-core"/>
</dbReference>
<proteinExistence type="predicted"/>
<reference evidence="2 3" key="1">
    <citation type="submission" date="2023-03" db="EMBL/GenBank/DDBJ databases">
        <title>WGS of Gossypium arboreum.</title>
        <authorList>
            <person name="Yu D."/>
        </authorList>
    </citation>
    <scope>NUCLEOTIDE SEQUENCE [LARGE SCALE GENOMIC DNA]</scope>
    <source>
        <tissue evidence="2">Leaf</tissue>
    </source>
</reference>
<dbReference type="InterPro" id="IPR036397">
    <property type="entry name" value="RNaseH_sf"/>
</dbReference>
<dbReference type="InterPro" id="IPR056924">
    <property type="entry name" value="SH3_Tf2-1"/>
</dbReference>
<dbReference type="InterPro" id="IPR012337">
    <property type="entry name" value="RNaseH-like_sf"/>
</dbReference>
<dbReference type="Proteomes" id="UP001358586">
    <property type="component" value="Chromosome 6"/>
</dbReference>
<dbReference type="SUPFAM" id="SSF54160">
    <property type="entry name" value="Chromo domain-like"/>
    <property type="match status" value="1"/>
</dbReference>
<evidence type="ECO:0000259" key="1">
    <source>
        <dbReference type="PROSITE" id="PS50994"/>
    </source>
</evidence>
<dbReference type="SUPFAM" id="SSF53098">
    <property type="entry name" value="Ribonuclease H-like"/>
    <property type="match status" value="1"/>
</dbReference>
<gene>
    <name evidence="2" type="ORF">PVK06_020325</name>
</gene>
<comment type="caution">
    <text evidence="2">The sequence shown here is derived from an EMBL/GenBank/DDBJ whole genome shotgun (WGS) entry which is preliminary data.</text>
</comment>
<dbReference type="PANTHER" id="PTHR45835">
    <property type="entry name" value="YALI0A06105P"/>
    <property type="match status" value="1"/>
</dbReference>
<dbReference type="InterPro" id="IPR041588">
    <property type="entry name" value="Integrase_H2C2"/>
</dbReference>
<organism evidence="2 3">
    <name type="scientific">Gossypium arboreum</name>
    <name type="common">Tree cotton</name>
    <name type="synonym">Gossypium nanking</name>
    <dbReference type="NCBI Taxonomy" id="29729"/>
    <lineage>
        <taxon>Eukaryota</taxon>
        <taxon>Viridiplantae</taxon>
        <taxon>Streptophyta</taxon>
        <taxon>Embryophyta</taxon>
        <taxon>Tracheophyta</taxon>
        <taxon>Spermatophyta</taxon>
        <taxon>Magnoliopsida</taxon>
        <taxon>eudicotyledons</taxon>
        <taxon>Gunneridae</taxon>
        <taxon>Pentapetalae</taxon>
        <taxon>rosids</taxon>
        <taxon>malvids</taxon>
        <taxon>Malvales</taxon>
        <taxon>Malvaceae</taxon>
        <taxon>Malvoideae</taxon>
        <taxon>Gossypium</taxon>
    </lineage>
</organism>